<comment type="caution">
    <text evidence="2">The sequence shown here is derived from an EMBL/GenBank/DDBJ whole genome shotgun (WGS) entry which is preliminary data.</text>
</comment>
<dbReference type="Proteomes" id="UP000036270">
    <property type="component" value="Unassembled WGS sequence"/>
</dbReference>
<feature type="transmembrane region" description="Helical" evidence="1">
    <location>
        <begin position="7"/>
        <end position="29"/>
    </location>
</feature>
<evidence type="ECO:0000313" key="2">
    <source>
        <dbReference type="EMBL" id="KMK51198.1"/>
    </source>
</evidence>
<keyword evidence="3" id="KW-1185">Reference proteome</keyword>
<accession>A0A0J5P413</accession>
<organism evidence="2 3">
    <name type="scientific">Muribacter muris</name>
    <dbReference type="NCBI Taxonomy" id="67855"/>
    <lineage>
        <taxon>Bacteria</taxon>
        <taxon>Pseudomonadati</taxon>
        <taxon>Pseudomonadota</taxon>
        <taxon>Gammaproteobacteria</taxon>
        <taxon>Pasteurellales</taxon>
        <taxon>Pasteurellaceae</taxon>
        <taxon>Muribacter</taxon>
    </lineage>
</organism>
<keyword evidence="1" id="KW-0812">Transmembrane</keyword>
<evidence type="ECO:0000313" key="3">
    <source>
        <dbReference type="Proteomes" id="UP000036270"/>
    </source>
</evidence>
<gene>
    <name evidence="2" type="ORF">RO21_07570</name>
</gene>
<dbReference type="SUPFAM" id="SSF54523">
    <property type="entry name" value="Pili subunits"/>
    <property type="match status" value="1"/>
</dbReference>
<evidence type="ECO:0000256" key="1">
    <source>
        <dbReference type="SAM" id="Phobius"/>
    </source>
</evidence>
<sequence length="172" mass="19753">MIRAITFIEILAVLTIIVISAYFLSPIFLRIQSTILLHQEIEHIRSFIYYIQTKAKYRKQSYSVTIAQNKQNHQYCIIAVAKKSDKQTACDCLFLPSCHIQSDYHLYQSQNSAIVLKSQGLYPEIFFNIDGNAARLGEKCLGLSLNETQEVIQFDEAGDINVVQKNKRTKCR</sequence>
<proteinExistence type="predicted"/>
<reference evidence="2 3" key="1">
    <citation type="submission" date="2014-12" db="EMBL/GenBank/DDBJ databases">
        <title>Reclassification of Actinobacillus muris as Muribacter muris.</title>
        <authorList>
            <person name="Christensen H."/>
            <person name="Nicklas W."/>
            <person name="Bisgaard M."/>
        </authorList>
    </citation>
    <scope>NUCLEOTIDE SEQUENCE [LARGE SCALE GENOMIC DNA]</scope>
    <source>
        <strain evidence="2 3">Ackerman80-443D</strain>
    </source>
</reference>
<protein>
    <submittedName>
        <fullName evidence="2">Type II secretory pathway, pseudopilin PulG</fullName>
    </submittedName>
</protein>
<dbReference type="STRING" id="67855.RO21_07570"/>
<dbReference type="EMBL" id="JWIZ01000045">
    <property type="protein sequence ID" value="KMK51198.1"/>
    <property type="molecule type" value="Genomic_DNA"/>
</dbReference>
<dbReference type="AlphaFoldDB" id="A0A0J5P413"/>
<dbReference type="InterPro" id="IPR045584">
    <property type="entry name" value="Pilin-like"/>
</dbReference>
<name>A0A0J5P413_9PAST</name>
<dbReference type="PATRIC" id="fig|67855.3.peg.1553"/>
<keyword evidence="1" id="KW-0472">Membrane</keyword>
<keyword evidence="1" id="KW-1133">Transmembrane helix</keyword>